<gene>
    <name evidence="4" type="ORF">PCANC_28079</name>
</gene>
<dbReference type="InterPro" id="IPR045899">
    <property type="entry name" value="ATL71-like"/>
</dbReference>
<feature type="region of interest" description="Disordered" evidence="2">
    <location>
        <begin position="1"/>
        <end position="39"/>
    </location>
</feature>
<dbReference type="InterPro" id="IPR001841">
    <property type="entry name" value="Znf_RING"/>
</dbReference>
<protein>
    <recommendedName>
        <fullName evidence="3">RING-type domain-containing protein</fullName>
    </recommendedName>
</protein>
<evidence type="ECO:0000313" key="4">
    <source>
        <dbReference type="EMBL" id="PLW24882.1"/>
    </source>
</evidence>
<feature type="region of interest" description="Disordered" evidence="2">
    <location>
        <begin position="297"/>
        <end position="316"/>
    </location>
</feature>
<sequence>MIGSLTKSLKKKPEGSQSAPDSRSVAESSAGPDQSKKDTSVITCAICQEDYEEGAVKKQLAPCRHWFHEECIAKWNKFKPTCPTCKSVDPAIESNTAQQARSETERRQQVNPEAERREADPHERRLRLLETLVQRHEELLAETGSPQYWPSCLERLGSSRERLTRLEYWVARQESWLQNIGYPSPHRVQPLRFHQDEWRLEYLEELTTHHGAGVWDIDKGADGTAGINRSNTAVRAVLEQPCSTGGRTGTVRPKHLPAGRTGLSDQFLGPVAQDQPGPVGQICPTSWLLLRSDSVRPEHRSNTAVRAPLEQPCSTG</sequence>
<dbReference type="OrthoDB" id="8062037at2759"/>
<evidence type="ECO:0000313" key="5">
    <source>
        <dbReference type="Proteomes" id="UP000235388"/>
    </source>
</evidence>
<dbReference type="STRING" id="200324.A0A2N5TH90"/>
<dbReference type="SMART" id="SM00184">
    <property type="entry name" value="RING"/>
    <property type="match status" value="1"/>
</dbReference>
<keyword evidence="5" id="KW-1185">Reference proteome</keyword>
<dbReference type="Gene3D" id="3.30.40.10">
    <property type="entry name" value="Zinc/RING finger domain, C3HC4 (zinc finger)"/>
    <property type="match status" value="1"/>
</dbReference>
<accession>A0A2N5TH90</accession>
<dbReference type="GO" id="GO:0008270">
    <property type="term" value="F:zinc ion binding"/>
    <property type="evidence" value="ECO:0007669"/>
    <property type="project" value="UniProtKB-KW"/>
</dbReference>
<organism evidence="4 5">
    <name type="scientific">Puccinia coronata f. sp. avenae</name>
    <dbReference type="NCBI Taxonomy" id="200324"/>
    <lineage>
        <taxon>Eukaryota</taxon>
        <taxon>Fungi</taxon>
        <taxon>Dikarya</taxon>
        <taxon>Basidiomycota</taxon>
        <taxon>Pucciniomycotina</taxon>
        <taxon>Pucciniomycetes</taxon>
        <taxon>Pucciniales</taxon>
        <taxon>Pucciniaceae</taxon>
        <taxon>Puccinia</taxon>
    </lineage>
</organism>
<keyword evidence="1" id="KW-0479">Metal-binding</keyword>
<dbReference type="PROSITE" id="PS50089">
    <property type="entry name" value="ZF_RING_2"/>
    <property type="match status" value="1"/>
</dbReference>
<feature type="compositionally biased region" description="Polar residues" evidence="2">
    <location>
        <begin position="15"/>
        <end position="27"/>
    </location>
</feature>
<dbReference type="AlphaFoldDB" id="A0A2N5TH90"/>
<dbReference type="Proteomes" id="UP000235388">
    <property type="component" value="Unassembled WGS sequence"/>
</dbReference>
<evidence type="ECO:0000256" key="1">
    <source>
        <dbReference type="PROSITE-ProRule" id="PRU00175"/>
    </source>
</evidence>
<dbReference type="SUPFAM" id="SSF57850">
    <property type="entry name" value="RING/U-box"/>
    <property type="match status" value="1"/>
</dbReference>
<evidence type="ECO:0000259" key="3">
    <source>
        <dbReference type="PROSITE" id="PS50089"/>
    </source>
</evidence>
<evidence type="ECO:0000256" key="2">
    <source>
        <dbReference type="SAM" id="MobiDB-lite"/>
    </source>
</evidence>
<dbReference type="PANTHER" id="PTHR46719:SF7">
    <property type="entry name" value="RING-H2 FINGER PROTEIN ATL71-RELATED"/>
    <property type="match status" value="1"/>
</dbReference>
<dbReference type="Pfam" id="PF13639">
    <property type="entry name" value="zf-RING_2"/>
    <property type="match status" value="1"/>
</dbReference>
<comment type="caution">
    <text evidence="4">The sequence shown here is derived from an EMBL/GenBank/DDBJ whole genome shotgun (WGS) entry which is preliminary data.</text>
</comment>
<reference evidence="4 5" key="1">
    <citation type="submission" date="2017-11" db="EMBL/GenBank/DDBJ databases">
        <title>De novo assembly and phasing of dikaryotic genomes from two isolates of Puccinia coronata f. sp. avenae, the causal agent of oat crown rust.</title>
        <authorList>
            <person name="Miller M.E."/>
            <person name="Zhang Y."/>
            <person name="Omidvar V."/>
            <person name="Sperschneider J."/>
            <person name="Schwessinger B."/>
            <person name="Raley C."/>
            <person name="Palmer J.M."/>
            <person name="Garnica D."/>
            <person name="Upadhyaya N."/>
            <person name="Rathjen J."/>
            <person name="Taylor J.M."/>
            <person name="Park R.F."/>
            <person name="Dodds P.N."/>
            <person name="Hirsch C.D."/>
            <person name="Kianian S.F."/>
            <person name="Figueroa M."/>
        </authorList>
    </citation>
    <scope>NUCLEOTIDE SEQUENCE [LARGE SCALE GENOMIC DNA]</scope>
    <source>
        <strain evidence="4">12NC29</strain>
    </source>
</reference>
<feature type="compositionally biased region" description="Basic and acidic residues" evidence="2">
    <location>
        <begin position="102"/>
        <end position="123"/>
    </location>
</feature>
<keyword evidence="1" id="KW-0862">Zinc</keyword>
<dbReference type="EMBL" id="PGCJ01000669">
    <property type="protein sequence ID" value="PLW24882.1"/>
    <property type="molecule type" value="Genomic_DNA"/>
</dbReference>
<proteinExistence type="predicted"/>
<feature type="region of interest" description="Disordered" evidence="2">
    <location>
        <begin position="94"/>
        <end position="123"/>
    </location>
</feature>
<name>A0A2N5TH90_9BASI</name>
<dbReference type="InterPro" id="IPR013083">
    <property type="entry name" value="Znf_RING/FYVE/PHD"/>
</dbReference>
<dbReference type="PANTHER" id="PTHR46719">
    <property type="entry name" value="TRANSCRIPTION FACTOR C2H2 FAMILY-RELATED"/>
    <property type="match status" value="1"/>
</dbReference>
<keyword evidence="1" id="KW-0863">Zinc-finger</keyword>
<feature type="domain" description="RING-type" evidence="3">
    <location>
        <begin position="44"/>
        <end position="86"/>
    </location>
</feature>